<accession>A0A410QED8</accession>
<dbReference type="KEGG" id="spoa:EQM13_12100"/>
<dbReference type="AlphaFoldDB" id="A0A410QED8"/>
<keyword evidence="5" id="KW-1185">Reference proteome</keyword>
<sequence>MPKVVNYEERKAEIIEKAKALFIKRGYFNTNISDISNSCGFGRTTIYQYFKNKDEIFYYAISETLEEIKGKVETIVTDKDLTIVEKLKKLVFELTNEYEYNHVFIIVAEICVILKMENNKIVNKIKEYFQEIMDSINDLISQGIESKEIKPIDSEGMAETIFSFINSFIIQQDSYSDIDFKKRLSSLNILIDGLRA</sequence>
<dbReference type="PRINTS" id="PR00455">
    <property type="entry name" value="HTHTETR"/>
</dbReference>
<dbReference type="InterPro" id="IPR001647">
    <property type="entry name" value="HTH_TetR"/>
</dbReference>
<dbReference type="InterPro" id="IPR009057">
    <property type="entry name" value="Homeodomain-like_sf"/>
</dbReference>
<reference evidence="5" key="1">
    <citation type="submission" date="2019-01" db="EMBL/GenBank/DDBJ databases">
        <title>Draft genomes of a novel of Sporanaerobacter strains.</title>
        <authorList>
            <person name="Ma S."/>
        </authorList>
    </citation>
    <scope>NUCLEOTIDE SEQUENCE [LARGE SCALE GENOMIC DNA]</scope>
    <source>
        <strain evidence="5">NJN-17</strain>
    </source>
</reference>
<dbReference type="Gene3D" id="1.10.10.60">
    <property type="entry name" value="Homeodomain-like"/>
    <property type="match status" value="1"/>
</dbReference>
<dbReference type="EMBL" id="CP035282">
    <property type="protein sequence ID" value="QAT62274.1"/>
    <property type="molecule type" value="Genomic_DNA"/>
</dbReference>
<feature type="domain" description="HTH tetR-type" evidence="3">
    <location>
        <begin position="8"/>
        <end position="68"/>
    </location>
</feature>
<keyword evidence="1 2" id="KW-0238">DNA-binding</keyword>
<dbReference type="PROSITE" id="PS50977">
    <property type="entry name" value="HTH_TETR_2"/>
    <property type="match status" value="1"/>
</dbReference>
<dbReference type="Pfam" id="PF00440">
    <property type="entry name" value="TetR_N"/>
    <property type="match status" value="1"/>
</dbReference>
<dbReference type="PANTHER" id="PTHR43479">
    <property type="entry name" value="ACREF/ENVCD OPERON REPRESSOR-RELATED"/>
    <property type="match status" value="1"/>
</dbReference>
<evidence type="ECO:0000313" key="5">
    <source>
        <dbReference type="Proteomes" id="UP000287969"/>
    </source>
</evidence>
<evidence type="ECO:0000259" key="3">
    <source>
        <dbReference type="PROSITE" id="PS50977"/>
    </source>
</evidence>
<proteinExistence type="predicted"/>
<dbReference type="GO" id="GO:0003677">
    <property type="term" value="F:DNA binding"/>
    <property type="evidence" value="ECO:0007669"/>
    <property type="project" value="UniProtKB-UniRule"/>
</dbReference>
<name>A0A410QED8_9FIRM</name>
<gene>
    <name evidence="4" type="ORF">EQM13_12100</name>
</gene>
<dbReference type="SUPFAM" id="SSF48498">
    <property type="entry name" value="Tetracyclin repressor-like, C-terminal domain"/>
    <property type="match status" value="1"/>
</dbReference>
<evidence type="ECO:0000313" key="4">
    <source>
        <dbReference type="EMBL" id="QAT62274.1"/>
    </source>
</evidence>
<evidence type="ECO:0000256" key="1">
    <source>
        <dbReference type="ARBA" id="ARBA00023125"/>
    </source>
</evidence>
<dbReference type="InterPro" id="IPR036271">
    <property type="entry name" value="Tet_transcr_reg_TetR-rel_C_sf"/>
</dbReference>
<dbReference type="SUPFAM" id="SSF46689">
    <property type="entry name" value="Homeodomain-like"/>
    <property type="match status" value="1"/>
</dbReference>
<organism evidence="4 5">
    <name type="scientific">Acidilutibacter cellobiosedens</name>
    <dbReference type="NCBI Taxonomy" id="2507161"/>
    <lineage>
        <taxon>Bacteria</taxon>
        <taxon>Bacillati</taxon>
        <taxon>Bacillota</taxon>
        <taxon>Tissierellia</taxon>
        <taxon>Tissierellales</taxon>
        <taxon>Acidilutibacteraceae</taxon>
        <taxon>Acidilutibacter</taxon>
    </lineage>
</organism>
<feature type="DNA-binding region" description="H-T-H motif" evidence="2">
    <location>
        <begin position="31"/>
        <end position="50"/>
    </location>
</feature>
<dbReference type="OrthoDB" id="9785164at2"/>
<dbReference type="Gene3D" id="1.10.357.10">
    <property type="entry name" value="Tetracycline Repressor, domain 2"/>
    <property type="match status" value="1"/>
</dbReference>
<evidence type="ECO:0000256" key="2">
    <source>
        <dbReference type="PROSITE-ProRule" id="PRU00335"/>
    </source>
</evidence>
<dbReference type="RefSeq" id="WP_128752815.1">
    <property type="nucleotide sequence ID" value="NZ_CP035282.1"/>
</dbReference>
<protein>
    <submittedName>
        <fullName evidence="4">TetR/AcrR family transcriptional regulator</fullName>
    </submittedName>
</protein>
<dbReference type="PANTHER" id="PTHR43479:SF11">
    <property type="entry name" value="ACREF_ENVCD OPERON REPRESSOR-RELATED"/>
    <property type="match status" value="1"/>
</dbReference>
<dbReference type="Proteomes" id="UP000287969">
    <property type="component" value="Chromosome"/>
</dbReference>
<dbReference type="InterPro" id="IPR050624">
    <property type="entry name" value="HTH-type_Tx_Regulator"/>
</dbReference>